<reference evidence="2 3" key="1">
    <citation type="submission" date="2019-07" db="EMBL/GenBank/DDBJ databases">
        <title>Draft genome assembly of a fouling barnacle, Amphibalanus amphitrite (Darwin, 1854): The first reference genome for Thecostraca.</title>
        <authorList>
            <person name="Kim W."/>
        </authorList>
    </citation>
    <scope>NUCLEOTIDE SEQUENCE [LARGE SCALE GENOMIC DNA]</scope>
    <source>
        <strain evidence="2">SNU_AA5</strain>
        <tissue evidence="2">Soma without cirri and trophi</tissue>
    </source>
</reference>
<dbReference type="Proteomes" id="UP000440578">
    <property type="component" value="Unassembled WGS sequence"/>
</dbReference>
<proteinExistence type="predicted"/>
<gene>
    <name evidence="2" type="ORF">FJT64_025834</name>
</gene>
<organism evidence="2 3">
    <name type="scientific">Amphibalanus amphitrite</name>
    <name type="common">Striped barnacle</name>
    <name type="synonym">Balanus amphitrite</name>
    <dbReference type="NCBI Taxonomy" id="1232801"/>
    <lineage>
        <taxon>Eukaryota</taxon>
        <taxon>Metazoa</taxon>
        <taxon>Ecdysozoa</taxon>
        <taxon>Arthropoda</taxon>
        <taxon>Crustacea</taxon>
        <taxon>Multicrustacea</taxon>
        <taxon>Cirripedia</taxon>
        <taxon>Thoracica</taxon>
        <taxon>Thoracicalcarea</taxon>
        <taxon>Balanomorpha</taxon>
        <taxon>Balanoidea</taxon>
        <taxon>Balanidae</taxon>
        <taxon>Amphibalaninae</taxon>
        <taxon>Amphibalanus</taxon>
    </lineage>
</organism>
<evidence type="ECO:0000313" key="2">
    <source>
        <dbReference type="EMBL" id="KAF0302066.1"/>
    </source>
</evidence>
<keyword evidence="3" id="KW-1185">Reference proteome</keyword>
<name>A0A6A4W444_AMPAM</name>
<dbReference type="AlphaFoldDB" id="A0A6A4W444"/>
<dbReference type="OrthoDB" id="6381906at2759"/>
<keyword evidence="1" id="KW-0175">Coiled coil</keyword>
<feature type="coiled-coil region" evidence="1">
    <location>
        <begin position="8"/>
        <end position="124"/>
    </location>
</feature>
<feature type="coiled-coil region" evidence="1">
    <location>
        <begin position="186"/>
        <end position="240"/>
    </location>
</feature>
<evidence type="ECO:0000256" key="1">
    <source>
        <dbReference type="SAM" id="Coils"/>
    </source>
</evidence>
<sequence length="304" mass="35327">MVKRTRRLRQERPDLARLQEQLDELVERQAAADTDARRLSEYVAGRREQQAERLKQLEWLQKDAQERVRLAELDALKVEISQQQMSAEDVAKIAQQRSEICKQIDDVKEEIEQMATESGEIQMEFARSQSQRQAAVRRLNSQLAPLQSQLPGGEALQLRLTGSESDQLKQLTEFGHIMEGVERAARQELEKLNSTLLQQVDEELSRINHELQQLDVGARRAQLEADMKRFKEETAEREKRLAQRSQKLAENAALALEFRRWMEEDNEQLVRSIAGLCAQADERMRRTMEQHRELLDTALQDTCK</sequence>
<dbReference type="EMBL" id="VIIS01001098">
    <property type="protein sequence ID" value="KAF0302066.1"/>
    <property type="molecule type" value="Genomic_DNA"/>
</dbReference>
<protein>
    <submittedName>
        <fullName evidence="2">Uncharacterized protein</fullName>
    </submittedName>
</protein>
<comment type="caution">
    <text evidence="2">The sequence shown here is derived from an EMBL/GenBank/DDBJ whole genome shotgun (WGS) entry which is preliminary data.</text>
</comment>
<evidence type="ECO:0000313" key="3">
    <source>
        <dbReference type="Proteomes" id="UP000440578"/>
    </source>
</evidence>
<accession>A0A6A4W444</accession>